<keyword evidence="3" id="KW-1185">Reference proteome</keyword>
<proteinExistence type="predicted"/>
<feature type="signal peptide" evidence="1">
    <location>
        <begin position="1"/>
        <end position="22"/>
    </location>
</feature>
<keyword evidence="1" id="KW-0732">Signal</keyword>
<evidence type="ECO:0008006" key="4">
    <source>
        <dbReference type="Google" id="ProtNLM"/>
    </source>
</evidence>
<dbReference type="Proteomes" id="UP000318833">
    <property type="component" value="Unassembled WGS sequence"/>
</dbReference>
<feature type="chain" id="PRO_5021920258" description="Beta-lactamase-inhibitor-like PepSY-like domain-containing protein" evidence="1">
    <location>
        <begin position="23"/>
        <end position="105"/>
    </location>
</feature>
<comment type="caution">
    <text evidence="2">The sequence shown here is derived from an EMBL/GenBank/DDBJ whole genome shotgun (WGS) entry which is preliminary data.</text>
</comment>
<evidence type="ECO:0000313" key="2">
    <source>
        <dbReference type="EMBL" id="TSE04272.1"/>
    </source>
</evidence>
<gene>
    <name evidence="2" type="ORF">FOF46_26820</name>
</gene>
<dbReference type="AlphaFoldDB" id="A0A554VC64"/>
<protein>
    <recommendedName>
        <fullName evidence="4">Beta-lactamase-inhibitor-like PepSY-like domain-containing protein</fullName>
    </recommendedName>
</protein>
<accession>A0A554VC64</accession>
<dbReference type="EMBL" id="VLNR01000084">
    <property type="protein sequence ID" value="TSE04272.1"/>
    <property type="molecule type" value="Genomic_DNA"/>
</dbReference>
<dbReference type="RefSeq" id="WP_143918611.1">
    <property type="nucleotide sequence ID" value="NZ_CANLFO010000012.1"/>
</dbReference>
<dbReference type="SUPFAM" id="SSF160574">
    <property type="entry name" value="BT0923-like"/>
    <property type="match status" value="1"/>
</dbReference>
<evidence type="ECO:0000256" key="1">
    <source>
        <dbReference type="SAM" id="SignalP"/>
    </source>
</evidence>
<reference evidence="2 3" key="1">
    <citation type="submission" date="2019-07" db="EMBL/GenBank/DDBJ databases">
        <title>The draft genome sequence of Aquimarina algiphila M91.</title>
        <authorList>
            <person name="Meng X."/>
        </authorList>
    </citation>
    <scope>NUCLEOTIDE SEQUENCE [LARGE SCALE GENOMIC DNA]</scope>
    <source>
        <strain evidence="2 3">M91</strain>
    </source>
</reference>
<sequence length="105" mass="11692">MKKIPMIALLCAIVFSMQNVSAQQSQEVLPLDPNEVVEVQDNYQPLKVDKLSEIIKAAVEKDFPGASIAEAYTDKIGNYKLVLAMGNDSKTVYTNARGEWFDPEK</sequence>
<dbReference type="OrthoDB" id="1099258at2"/>
<evidence type="ECO:0000313" key="3">
    <source>
        <dbReference type="Proteomes" id="UP000318833"/>
    </source>
</evidence>
<name>A0A554VC64_9FLAO</name>
<organism evidence="2 3">
    <name type="scientific">Aquimarina algiphila</name>
    <dbReference type="NCBI Taxonomy" id="2047982"/>
    <lineage>
        <taxon>Bacteria</taxon>
        <taxon>Pseudomonadati</taxon>
        <taxon>Bacteroidota</taxon>
        <taxon>Flavobacteriia</taxon>
        <taxon>Flavobacteriales</taxon>
        <taxon>Flavobacteriaceae</taxon>
        <taxon>Aquimarina</taxon>
    </lineage>
</organism>